<dbReference type="PANTHER" id="PTHR45913">
    <property type="entry name" value="EPM2A-INTERACTING PROTEIN 1"/>
    <property type="match status" value="1"/>
</dbReference>
<evidence type="ECO:0000313" key="1">
    <source>
        <dbReference type="EMBL" id="KAG8239554.1"/>
    </source>
</evidence>
<dbReference type="EMBL" id="KZ309702">
    <property type="protein sequence ID" value="KAG8239554.1"/>
    <property type="molecule type" value="Genomic_DNA"/>
</dbReference>
<proteinExistence type="predicted"/>
<comment type="caution">
    <text evidence="1">The sequence shown here is derived from an EMBL/GenBank/DDBJ whole genome shotgun (WGS) entry which is preliminary data.</text>
</comment>
<accession>A0A8K0PDP9</accession>
<dbReference type="Proteomes" id="UP000792457">
    <property type="component" value="Unassembled WGS sequence"/>
</dbReference>
<gene>
    <name evidence="1" type="ORF">J437_LFUL018905</name>
</gene>
<dbReference type="AlphaFoldDB" id="A0A8K0PDP9"/>
<sequence>MSGPNKRQKTSSYKSSWEETYCFFDVKGKCVCLLRGASVAFTKKHNMEHHFQTNHGTFATNYPKNSEIRKKKVCELKSKLSVQQSVFVRPLSKSKNASTALFKIAHLLAKKKKPFQDNDTVLRRIEAIADDMQSQLKSDVKTCELFSLQFDESMDISDTSQLAVIIRTVFNNFTVKKELLKIMLLKERM</sequence>
<reference evidence="1" key="2">
    <citation type="submission" date="2017-10" db="EMBL/GenBank/DDBJ databases">
        <title>Ladona fulva Genome sequencing and assembly.</title>
        <authorList>
            <person name="Murali S."/>
            <person name="Richards S."/>
            <person name="Bandaranaike D."/>
            <person name="Bellair M."/>
            <person name="Blankenburg K."/>
            <person name="Chao H."/>
            <person name="Dinh H."/>
            <person name="Doddapaneni H."/>
            <person name="Dugan-Rocha S."/>
            <person name="Elkadiri S."/>
            <person name="Gnanaolivu R."/>
            <person name="Hernandez B."/>
            <person name="Skinner E."/>
            <person name="Javaid M."/>
            <person name="Lee S."/>
            <person name="Li M."/>
            <person name="Ming W."/>
            <person name="Munidasa M."/>
            <person name="Muniz J."/>
            <person name="Nguyen L."/>
            <person name="Hughes D."/>
            <person name="Osuji N."/>
            <person name="Pu L.-L."/>
            <person name="Puazo M."/>
            <person name="Qu C."/>
            <person name="Quiroz J."/>
            <person name="Raj R."/>
            <person name="Weissenberger G."/>
            <person name="Xin Y."/>
            <person name="Zou X."/>
            <person name="Han Y."/>
            <person name="Worley K."/>
            <person name="Muzny D."/>
            <person name="Gibbs R."/>
        </authorList>
    </citation>
    <scope>NUCLEOTIDE SEQUENCE</scope>
    <source>
        <strain evidence="1">Sampled in the wild</strain>
    </source>
</reference>
<reference evidence="1" key="1">
    <citation type="submission" date="2013-04" db="EMBL/GenBank/DDBJ databases">
        <authorList>
            <person name="Qu J."/>
            <person name="Murali S.C."/>
            <person name="Bandaranaike D."/>
            <person name="Bellair M."/>
            <person name="Blankenburg K."/>
            <person name="Chao H."/>
            <person name="Dinh H."/>
            <person name="Doddapaneni H."/>
            <person name="Downs B."/>
            <person name="Dugan-Rocha S."/>
            <person name="Elkadiri S."/>
            <person name="Gnanaolivu R.D."/>
            <person name="Hernandez B."/>
            <person name="Javaid M."/>
            <person name="Jayaseelan J.C."/>
            <person name="Lee S."/>
            <person name="Li M."/>
            <person name="Ming W."/>
            <person name="Munidasa M."/>
            <person name="Muniz J."/>
            <person name="Nguyen L."/>
            <person name="Ongeri F."/>
            <person name="Osuji N."/>
            <person name="Pu L.-L."/>
            <person name="Puazo M."/>
            <person name="Qu C."/>
            <person name="Quiroz J."/>
            <person name="Raj R."/>
            <person name="Weissenberger G."/>
            <person name="Xin Y."/>
            <person name="Zou X."/>
            <person name="Han Y."/>
            <person name="Richards S."/>
            <person name="Worley K."/>
            <person name="Muzny D."/>
            <person name="Gibbs R."/>
        </authorList>
    </citation>
    <scope>NUCLEOTIDE SEQUENCE</scope>
    <source>
        <strain evidence="1">Sampled in the wild</strain>
    </source>
</reference>
<dbReference type="PANTHER" id="PTHR45913:SF21">
    <property type="entry name" value="DUF4371 DOMAIN-CONTAINING PROTEIN"/>
    <property type="match status" value="1"/>
</dbReference>
<evidence type="ECO:0000313" key="2">
    <source>
        <dbReference type="Proteomes" id="UP000792457"/>
    </source>
</evidence>
<keyword evidence="2" id="KW-1185">Reference proteome</keyword>
<dbReference type="OrthoDB" id="6431883at2759"/>
<name>A0A8K0PDP9_LADFU</name>
<organism evidence="1 2">
    <name type="scientific">Ladona fulva</name>
    <name type="common">Scarce chaser dragonfly</name>
    <name type="synonym">Libellula fulva</name>
    <dbReference type="NCBI Taxonomy" id="123851"/>
    <lineage>
        <taxon>Eukaryota</taxon>
        <taxon>Metazoa</taxon>
        <taxon>Ecdysozoa</taxon>
        <taxon>Arthropoda</taxon>
        <taxon>Hexapoda</taxon>
        <taxon>Insecta</taxon>
        <taxon>Pterygota</taxon>
        <taxon>Palaeoptera</taxon>
        <taxon>Odonata</taxon>
        <taxon>Epiprocta</taxon>
        <taxon>Anisoptera</taxon>
        <taxon>Libelluloidea</taxon>
        <taxon>Libellulidae</taxon>
        <taxon>Ladona</taxon>
    </lineage>
</organism>
<protein>
    <submittedName>
        <fullName evidence="1">Uncharacterized protein</fullName>
    </submittedName>
</protein>